<dbReference type="EMBL" id="NOWC01000040">
    <property type="protein sequence ID" value="OZS72294.1"/>
    <property type="molecule type" value="Genomic_DNA"/>
</dbReference>
<sequence>MIEAKKLADMLNRLLELDREGTQKLISHRVEFNNNLEAENVPFVCAKSNDGVVTMGVVGLLNGMASPNTGVVAAVIDNKKLTGFTVVGCKECEPYQFESYAL</sequence>
<evidence type="ECO:0000313" key="1">
    <source>
        <dbReference type="EMBL" id="OZS72294.1"/>
    </source>
</evidence>
<accession>A0A264VLT7</accession>
<comment type="caution">
    <text evidence="1">The sequence shown here is derived from an EMBL/GenBank/DDBJ whole genome shotgun (WGS) entry which is preliminary data.</text>
</comment>
<reference evidence="1 2" key="1">
    <citation type="submission" date="2017-07" db="EMBL/GenBank/DDBJ databases">
        <title>blaIMP-27 on transferable plasmids in Proteus mirabilis and Providencia rettgeri.</title>
        <authorList>
            <person name="Potter R."/>
        </authorList>
    </citation>
    <scope>NUCLEOTIDE SEQUENCE [LARGE SCALE GENOMIC DNA]</scope>
    <source>
        <strain evidence="1 2">PR1</strain>
    </source>
</reference>
<dbReference type="Proteomes" id="UP000216001">
    <property type="component" value="Unassembled WGS sequence"/>
</dbReference>
<gene>
    <name evidence="1" type="ORF">CHI95_22575</name>
</gene>
<dbReference type="RefSeq" id="WP_094963022.1">
    <property type="nucleotide sequence ID" value="NZ_NOWC01000040.1"/>
</dbReference>
<name>A0A264VLT7_PRORE</name>
<proteinExistence type="predicted"/>
<dbReference type="AlphaFoldDB" id="A0A264VLT7"/>
<protein>
    <submittedName>
        <fullName evidence="1">Uncharacterized protein</fullName>
    </submittedName>
</protein>
<evidence type="ECO:0000313" key="2">
    <source>
        <dbReference type="Proteomes" id="UP000216001"/>
    </source>
</evidence>
<organism evidence="1 2">
    <name type="scientific">Providencia rettgeri</name>
    <dbReference type="NCBI Taxonomy" id="587"/>
    <lineage>
        <taxon>Bacteria</taxon>
        <taxon>Pseudomonadati</taxon>
        <taxon>Pseudomonadota</taxon>
        <taxon>Gammaproteobacteria</taxon>
        <taxon>Enterobacterales</taxon>
        <taxon>Morganellaceae</taxon>
        <taxon>Providencia</taxon>
    </lineage>
</organism>